<accession>A0AAW0RBH8</accession>
<gene>
    <name evidence="1" type="ORF">PG999_000356</name>
</gene>
<comment type="caution">
    <text evidence="1">The sequence shown here is derived from an EMBL/GenBank/DDBJ whole genome shotgun (WGS) entry which is preliminary data.</text>
</comment>
<sequence>MDKLLPLCGMIGNEVIEISPLHPDRAIILQELKSIVTGIEPLVKDLDAEELHELKRVVEFMEPIIEHFGVEHLLLMEEVFARTLESLGAEEVLGVEEVWGAENKECASPVNLIFLTGFHAEVRWRKIDLQAQARFYRRQARGVREALRGRRIRV</sequence>
<keyword evidence="2" id="KW-1185">Reference proteome</keyword>
<protein>
    <recommendedName>
        <fullName evidence="3">Hemerythrin-like domain-containing protein</fullName>
    </recommendedName>
</protein>
<dbReference type="EMBL" id="JAQQWP010000001">
    <property type="protein sequence ID" value="KAK8132183.1"/>
    <property type="molecule type" value="Genomic_DNA"/>
</dbReference>
<organism evidence="1 2">
    <name type="scientific">Apiospora kogelbergensis</name>
    <dbReference type="NCBI Taxonomy" id="1337665"/>
    <lineage>
        <taxon>Eukaryota</taxon>
        <taxon>Fungi</taxon>
        <taxon>Dikarya</taxon>
        <taxon>Ascomycota</taxon>
        <taxon>Pezizomycotina</taxon>
        <taxon>Sordariomycetes</taxon>
        <taxon>Xylariomycetidae</taxon>
        <taxon>Amphisphaeriales</taxon>
        <taxon>Apiosporaceae</taxon>
        <taxon>Apiospora</taxon>
    </lineage>
</organism>
<dbReference type="AlphaFoldDB" id="A0AAW0RBH8"/>
<dbReference type="Proteomes" id="UP001392437">
    <property type="component" value="Unassembled WGS sequence"/>
</dbReference>
<proteinExistence type="predicted"/>
<reference evidence="1 2" key="1">
    <citation type="submission" date="2023-01" db="EMBL/GenBank/DDBJ databases">
        <title>Analysis of 21 Apiospora genomes using comparative genomics revels a genus with tremendous synthesis potential of carbohydrate active enzymes and secondary metabolites.</title>
        <authorList>
            <person name="Sorensen T."/>
        </authorList>
    </citation>
    <scope>NUCLEOTIDE SEQUENCE [LARGE SCALE GENOMIC DNA]</scope>
    <source>
        <strain evidence="1 2">CBS 117206</strain>
    </source>
</reference>
<name>A0AAW0RBH8_9PEZI</name>
<evidence type="ECO:0000313" key="2">
    <source>
        <dbReference type="Proteomes" id="UP001392437"/>
    </source>
</evidence>
<evidence type="ECO:0000313" key="1">
    <source>
        <dbReference type="EMBL" id="KAK8132183.1"/>
    </source>
</evidence>
<evidence type="ECO:0008006" key="3">
    <source>
        <dbReference type="Google" id="ProtNLM"/>
    </source>
</evidence>